<evidence type="ECO:0000313" key="1">
    <source>
        <dbReference type="EMBL" id="EPS37539.1"/>
    </source>
</evidence>
<sequence>MSNPSSPTSERPIVLSFELRYTRIRDYMGFPEASLDDTSTYRWKAAVRYSPDNPEVLTSWMKYNLESDIVALFDPMPGTLVNREDIIGIKYMELPLGEKTLWFAVYNKPRETWGTLETLRWVLQVALRPRVSPLLYLEDLERGRRNYTVYGVLESAVRDTINGWIGTIA</sequence>
<dbReference type="HOGENOM" id="CLU_1578471_0_0_1"/>
<comment type="caution">
    <text evidence="1">The sequence shown here is derived from an EMBL/GenBank/DDBJ whole genome shotgun (WGS) entry which is preliminary data.</text>
</comment>
<proteinExistence type="predicted"/>
<reference evidence="1 2" key="1">
    <citation type="journal article" date="2013" name="PLoS Genet.">
        <title>Genomic mechanisms accounting for the adaptation to parasitism in nematode-trapping fungi.</title>
        <authorList>
            <person name="Meerupati T."/>
            <person name="Andersson K.M."/>
            <person name="Friman E."/>
            <person name="Kumar D."/>
            <person name="Tunlid A."/>
            <person name="Ahren D."/>
        </authorList>
    </citation>
    <scope>NUCLEOTIDE SEQUENCE [LARGE SCALE GENOMIC DNA]</scope>
    <source>
        <strain evidence="1 2">CBS 200.50</strain>
    </source>
</reference>
<gene>
    <name evidence="1" type="ORF">H072_8793</name>
</gene>
<dbReference type="Proteomes" id="UP000015100">
    <property type="component" value="Unassembled WGS sequence"/>
</dbReference>
<keyword evidence="2" id="KW-1185">Reference proteome</keyword>
<dbReference type="EMBL" id="AQGS01000635">
    <property type="protein sequence ID" value="EPS37539.1"/>
    <property type="molecule type" value="Genomic_DNA"/>
</dbReference>
<organism evidence="1 2">
    <name type="scientific">Dactylellina haptotyla (strain CBS 200.50)</name>
    <name type="common">Nematode-trapping fungus</name>
    <name type="synonym">Monacrosporium haptotylum</name>
    <dbReference type="NCBI Taxonomy" id="1284197"/>
    <lineage>
        <taxon>Eukaryota</taxon>
        <taxon>Fungi</taxon>
        <taxon>Dikarya</taxon>
        <taxon>Ascomycota</taxon>
        <taxon>Pezizomycotina</taxon>
        <taxon>Orbiliomycetes</taxon>
        <taxon>Orbiliales</taxon>
        <taxon>Orbiliaceae</taxon>
        <taxon>Dactylellina</taxon>
    </lineage>
</organism>
<protein>
    <submittedName>
        <fullName evidence="1">Uncharacterized protein</fullName>
    </submittedName>
</protein>
<name>S8A433_DACHA</name>
<accession>S8A433</accession>
<reference evidence="2" key="2">
    <citation type="submission" date="2013-04" db="EMBL/GenBank/DDBJ databases">
        <title>Genomic mechanisms accounting for the adaptation to parasitism in nematode-trapping fungi.</title>
        <authorList>
            <person name="Ahren D.G."/>
        </authorList>
    </citation>
    <scope>NUCLEOTIDE SEQUENCE [LARGE SCALE GENOMIC DNA]</scope>
    <source>
        <strain evidence="2">CBS 200.50</strain>
    </source>
</reference>
<evidence type="ECO:0000313" key="2">
    <source>
        <dbReference type="Proteomes" id="UP000015100"/>
    </source>
</evidence>
<dbReference type="OMA" id="RYTRIRN"/>
<dbReference type="OrthoDB" id="5300822at2759"/>
<dbReference type="AlphaFoldDB" id="S8A433"/>